<dbReference type="EMBL" id="BTSY01000002">
    <property type="protein sequence ID" value="GMT16171.1"/>
    <property type="molecule type" value="Genomic_DNA"/>
</dbReference>
<dbReference type="InterPro" id="IPR036438">
    <property type="entry name" value="Insulin-like_sf"/>
</dbReference>
<evidence type="ECO:0000313" key="3">
    <source>
        <dbReference type="EMBL" id="GMT16171.1"/>
    </source>
</evidence>
<evidence type="ECO:0000256" key="1">
    <source>
        <dbReference type="ARBA" id="ARBA00022729"/>
    </source>
</evidence>
<accession>A0AAV5V973</accession>
<reference evidence="3" key="1">
    <citation type="submission" date="2023-10" db="EMBL/GenBank/DDBJ databases">
        <title>Genome assembly of Pristionchus species.</title>
        <authorList>
            <person name="Yoshida K."/>
            <person name="Sommer R.J."/>
        </authorList>
    </citation>
    <scope>NUCLEOTIDE SEQUENCE</scope>
    <source>
        <strain evidence="3">RS5133</strain>
    </source>
</reference>
<organism evidence="3 4">
    <name type="scientific">Pristionchus fissidentatus</name>
    <dbReference type="NCBI Taxonomy" id="1538716"/>
    <lineage>
        <taxon>Eukaryota</taxon>
        <taxon>Metazoa</taxon>
        <taxon>Ecdysozoa</taxon>
        <taxon>Nematoda</taxon>
        <taxon>Chromadorea</taxon>
        <taxon>Rhabditida</taxon>
        <taxon>Rhabditina</taxon>
        <taxon>Diplogasteromorpha</taxon>
        <taxon>Diplogasteroidea</taxon>
        <taxon>Neodiplogasteridae</taxon>
        <taxon>Pristionchus</taxon>
    </lineage>
</organism>
<evidence type="ECO:0000313" key="4">
    <source>
        <dbReference type="Proteomes" id="UP001432322"/>
    </source>
</evidence>
<evidence type="ECO:0000256" key="2">
    <source>
        <dbReference type="SAM" id="SignalP"/>
    </source>
</evidence>
<dbReference type="SUPFAM" id="SSF56994">
    <property type="entry name" value="Insulin-like"/>
    <property type="match status" value="1"/>
</dbReference>
<gene>
    <name evidence="3" type="ORF">PFISCL1PPCAC_7468</name>
</gene>
<feature type="chain" id="PRO_5043461936" evidence="2">
    <location>
        <begin position="17"/>
        <end position="144"/>
    </location>
</feature>
<sequence length="144" mass="15586">MLAALVLSLCATVAVASIYRESPAFDFESALEAQLALEEAELNGASDASSYAPSLRALIARSRGRREEDAPFRMCGAKLLEHIMVQDMCNCAAGRKKRSVDDSESSAASTIFSSRARRAADKKISNLCCINMCRPSEVRKACCE</sequence>
<proteinExistence type="predicted"/>
<name>A0AAV5V973_9BILA</name>
<dbReference type="Proteomes" id="UP001432322">
    <property type="component" value="Unassembled WGS sequence"/>
</dbReference>
<protein>
    <submittedName>
        <fullName evidence="3">Uncharacterized protein</fullName>
    </submittedName>
</protein>
<keyword evidence="4" id="KW-1185">Reference proteome</keyword>
<keyword evidence="1 2" id="KW-0732">Signal</keyword>
<feature type="signal peptide" evidence="2">
    <location>
        <begin position="1"/>
        <end position="16"/>
    </location>
</feature>
<dbReference type="AlphaFoldDB" id="A0AAV5V973"/>
<comment type="caution">
    <text evidence="3">The sequence shown here is derived from an EMBL/GenBank/DDBJ whole genome shotgun (WGS) entry which is preliminary data.</text>
</comment>